<gene>
    <name evidence="9" type="ORF">WMSIL1_LOCUS4287</name>
</gene>
<dbReference type="PANTHER" id="PTHR19302:SF13">
    <property type="entry name" value="GAMMA-TUBULIN COMPLEX COMPONENT 2"/>
    <property type="match status" value="1"/>
</dbReference>
<evidence type="ECO:0000256" key="3">
    <source>
        <dbReference type="ARBA" id="ARBA00022701"/>
    </source>
</evidence>
<dbReference type="GO" id="GO:0007020">
    <property type="term" value="P:microtubule nucleation"/>
    <property type="evidence" value="ECO:0007669"/>
    <property type="project" value="InterPro"/>
</dbReference>
<keyword evidence="4 5" id="KW-0206">Cytoskeleton</keyword>
<evidence type="ECO:0000259" key="8">
    <source>
        <dbReference type="Pfam" id="PF17681"/>
    </source>
</evidence>
<evidence type="ECO:0000256" key="4">
    <source>
        <dbReference type="ARBA" id="ARBA00023212"/>
    </source>
</evidence>
<keyword evidence="3 5" id="KW-0493">Microtubule</keyword>
<keyword evidence="10" id="KW-1185">Reference proteome</keyword>
<evidence type="ECO:0000259" key="7">
    <source>
        <dbReference type="Pfam" id="PF04130"/>
    </source>
</evidence>
<feature type="compositionally biased region" description="Polar residues" evidence="6">
    <location>
        <begin position="1044"/>
        <end position="1054"/>
    </location>
</feature>
<dbReference type="GO" id="GO:0000922">
    <property type="term" value="C:spindle pole"/>
    <property type="evidence" value="ECO:0007669"/>
    <property type="project" value="InterPro"/>
</dbReference>
<feature type="compositionally biased region" description="Low complexity" evidence="6">
    <location>
        <begin position="1011"/>
        <end position="1029"/>
    </location>
</feature>
<dbReference type="AlphaFoldDB" id="A0A564Y956"/>
<comment type="subcellular location">
    <subcellularLocation>
        <location evidence="5">Cytoplasm</location>
        <location evidence="5">Cytoskeleton</location>
        <location evidence="5">Microtubule organizing center</location>
    </subcellularLocation>
</comment>
<evidence type="ECO:0000256" key="6">
    <source>
        <dbReference type="SAM" id="MobiDB-lite"/>
    </source>
</evidence>
<dbReference type="GO" id="GO:0031122">
    <property type="term" value="P:cytoplasmic microtubule organization"/>
    <property type="evidence" value="ECO:0007669"/>
    <property type="project" value="TreeGrafter"/>
</dbReference>
<evidence type="ECO:0000313" key="9">
    <source>
        <dbReference type="EMBL" id="VUZ43827.1"/>
    </source>
</evidence>
<dbReference type="InterPro" id="IPR007259">
    <property type="entry name" value="GCP"/>
</dbReference>
<comment type="similarity">
    <text evidence="1 5">Belongs to the TUBGCP family.</text>
</comment>
<dbReference type="EMBL" id="CABIJS010000122">
    <property type="protein sequence ID" value="VUZ43827.1"/>
    <property type="molecule type" value="Genomic_DNA"/>
</dbReference>
<feature type="domain" description="Gamma tubulin complex component protein N-terminal" evidence="8">
    <location>
        <begin position="235"/>
        <end position="535"/>
    </location>
</feature>
<dbReference type="GO" id="GO:0051011">
    <property type="term" value="F:microtubule minus-end binding"/>
    <property type="evidence" value="ECO:0007669"/>
    <property type="project" value="TreeGrafter"/>
</dbReference>
<name>A0A564Y956_HYMDI</name>
<dbReference type="PANTHER" id="PTHR19302">
    <property type="entry name" value="GAMMA TUBULIN COMPLEX PROTEIN"/>
    <property type="match status" value="1"/>
</dbReference>
<accession>A0A564Y956</accession>
<dbReference type="GO" id="GO:0000278">
    <property type="term" value="P:mitotic cell cycle"/>
    <property type="evidence" value="ECO:0007669"/>
    <property type="project" value="TreeGrafter"/>
</dbReference>
<dbReference type="Gene3D" id="1.20.120.1900">
    <property type="entry name" value="Gamma-tubulin complex, C-terminal domain"/>
    <property type="match status" value="1"/>
</dbReference>
<dbReference type="GO" id="GO:0000930">
    <property type="term" value="C:gamma-tubulin complex"/>
    <property type="evidence" value="ECO:0007669"/>
    <property type="project" value="TreeGrafter"/>
</dbReference>
<reference evidence="9 10" key="1">
    <citation type="submission" date="2019-07" db="EMBL/GenBank/DDBJ databases">
        <authorList>
            <person name="Jastrzebski P J."/>
            <person name="Paukszto L."/>
            <person name="Jastrzebski P J."/>
        </authorList>
    </citation>
    <scope>NUCLEOTIDE SEQUENCE [LARGE SCALE GENOMIC DNA]</scope>
    <source>
        <strain evidence="9 10">WMS-il1</strain>
    </source>
</reference>
<dbReference type="InterPro" id="IPR041470">
    <property type="entry name" value="GCP_N"/>
</dbReference>
<feature type="domain" description="Gamma tubulin complex component C-terminal" evidence="7">
    <location>
        <begin position="539"/>
        <end position="936"/>
    </location>
</feature>
<sequence length="1054" mass="117989">MESKRCAILSDTNELLHAINGHPADPAVVNAYADQLLKTSNSRLGSQLNFEQAKRIISESCSNSGAFLSKYNELKSQNVRQLDPLVFLLGKIKRDPTLMKSLQALNGENSNVSELSNFESFDELQMRIKNSNSNALPGTLPRSDYSEFESDGHYQSLENTLISNVDHSIVSNATTAKTKDTKYYRRKECTLFPQWMYSMPYLSADFLPANRLTAKSPPFLPLDNLPLNVQERLIVQDLLACLQGCDGVYIRALKIENPHAMRNFAIDEKMHPSLMDTVNKVIPLISQYSLIERFVEQKSAYEYGRVNQALSEALQEILQENWKLICQLELECRANQLGVSRLLLLLKETGHLFSQLALLITKINTGDCIGGATLTLLYENLNQVSVIGRVHDCMLYLLRAACQPFFESLSSWIYRGVLKPEDEKLGEFFIAKVSSKLQSGTVRENDRAMEYITSAFYWDRSYCILSTQLPTFLESLAEKILAAGKYLNVVQQCDGSQQLAEPEPLVFSENEQDFLAPIDRAHAFASRTVLDFILKQKDLKGILKSIKRYFLLDQGDFIVHFMDVAANELKKPISQVSISGLNSLLEWVLQTSSAVCDPYKDNLRVASTNCDLITQILTLQVGNNDDDTLCDGDTIVDVDPSTLEAFSLDYIVDWPTVLVINRLVLDRYQLLFRHLFYCRHVERHLSSSWAMRKAARRATDACALAFNTAFILGQRMLTYIQSLQHYMTIEVIEPNWQAFYQFLSRADNLDEVLEAHEKCLEYCMDDCLLTSPDLLALVGKLNAICIQYANCLNHLADASLDDTLESVPMSSAASMHHLRHPRRLGISASTSLSNLTTPLGTLKRRTSVASSDGGSLFRGADNSSNSGSNLDVRRRVAASDLGSVGANEQFAIAVDHFSTKFNDLIVRLLIKIRQSVDRKRVKLHSLASRLDYDGFYTRYSLENANRDDSTFNSLIYGPGGLGGPIRPSLSMSSITTLDSNVVGPPRRLVGERGGGGDEDNYSHLRMPIPFSSSSGSRQKQSMMPSRAMLPPAPPQPLPRDRRNLQQATSNGSAH</sequence>
<dbReference type="Pfam" id="PF17681">
    <property type="entry name" value="GCP_N_terminal"/>
    <property type="match status" value="1"/>
</dbReference>
<evidence type="ECO:0000256" key="5">
    <source>
        <dbReference type="RuleBase" id="RU363050"/>
    </source>
</evidence>
<proteinExistence type="inferred from homology"/>
<evidence type="ECO:0000313" key="10">
    <source>
        <dbReference type="Proteomes" id="UP000321570"/>
    </source>
</evidence>
<feature type="region of interest" description="Disordered" evidence="6">
    <location>
        <begin position="976"/>
        <end position="1054"/>
    </location>
</feature>
<dbReference type="GO" id="GO:0043015">
    <property type="term" value="F:gamma-tubulin binding"/>
    <property type="evidence" value="ECO:0007669"/>
    <property type="project" value="InterPro"/>
</dbReference>
<dbReference type="InterPro" id="IPR040457">
    <property type="entry name" value="GCP_C"/>
</dbReference>
<evidence type="ECO:0000256" key="2">
    <source>
        <dbReference type="ARBA" id="ARBA00022490"/>
    </source>
</evidence>
<dbReference type="Pfam" id="PF04130">
    <property type="entry name" value="GCP_C_terminal"/>
    <property type="match status" value="1"/>
</dbReference>
<dbReference type="GO" id="GO:0051321">
    <property type="term" value="P:meiotic cell cycle"/>
    <property type="evidence" value="ECO:0007669"/>
    <property type="project" value="TreeGrafter"/>
</dbReference>
<keyword evidence="2 5" id="KW-0963">Cytoplasm</keyword>
<evidence type="ECO:0000256" key="1">
    <source>
        <dbReference type="ARBA" id="ARBA00010337"/>
    </source>
</evidence>
<dbReference type="InterPro" id="IPR042241">
    <property type="entry name" value="GCP_C_sf"/>
</dbReference>
<dbReference type="GO" id="GO:0051225">
    <property type="term" value="P:spindle assembly"/>
    <property type="evidence" value="ECO:0007669"/>
    <property type="project" value="TreeGrafter"/>
</dbReference>
<organism evidence="9 10">
    <name type="scientific">Hymenolepis diminuta</name>
    <name type="common">Rat tapeworm</name>
    <dbReference type="NCBI Taxonomy" id="6216"/>
    <lineage>
        <taxon>Eukaryota</taxon>
        <taxon>Metazoa</taxon>
        <taxon>Spiralia</taxon>
        <taxon>Lophotrochozoa</taxon>
        <taxon>Platyhelminthes</taxon>
        <taxon>Cestoda</taxon>
        <taxon>Eucestoda</taxon>
        <taxon>Cyclophyllidea</taxon>
        <taxon>Hymenolepididae</taxon>
        <taxon>Hymenolepis</taxon>
    </lineage>
</organism>
<dbReference type="GO" id="GO:0005874">
    <property type="term" value="C:microtubule"/>
    <property type="evidence" value="ECO:0007669"/>
    <property type="project" value="UniProtKB-KW"/>
</dbReference>
<protein>
    <recommendedName>
        <fullName evidence="5">Gamma-tubulin complex component</fullName>
    </recommendedName>
</protein>
<dbReference type="Proteomes" id="UP000321570">
    <property type="component" value="Unassembled WGS sequence"/>
</dbReference>